<evidence type="ECO:0000313" key="6">
    <source>
        <dbReference type="Proteomes" id="UP000663870"/>
    </source>
</evidence>
<dbReference type="Proteomes" id="UP000663870">
    <property type="component" value="Unassembled WGS sequence"/>
</dbReference>
<evidence type="ECO:0000313" key="5">
    <source>
        <dbReference type="Proteomes" id="UP000663854"/>
    </source>
</evidence>
<dbReference type="EMBL" id="CAJNOL010005901">
    <property type="protein sequence ID" value="CAF1611503.1"/>
    <property type="molecule type" value="Genomic_DNA"/>
</dbReference>
<name>A0A815IT76_9BILA</name>
<dbReference type="Proteomes" id="UP000663864">
    <property type="component" value="Unassembled WGS sequence"/>
</dbReference>
<comment type="caution">
    <text evidence="1">The sequence shown here is derived from an EMBL/GenBank/DDBJ whole genome shotgun (WGS) entry which is preliminary data.</text>
</comment>
<dbReference type="AlphaFoldDB" id="A0A815IT76"/>
<dbReference type="Proteomes" id="UP000663836">
    <property type="component" value="Unassembled WGS sequence"/>
</dbReference>
<organism evidence="1 5">
    <name type="scientific">Rotaria sordida</name>
    <dbReference type="NCBI Taxonomy" id="392033"/>
    <lineage>
        <taxon>Eukaryota</taxon>
        <taxon>Metazoa</taxon>
        <taxon>Spiralia</taxon>
        <taxon>Gnathifera</taxon>
        <taxon>Rotifera</taxon>
        <taxon>Eurotatoria</taxon>
        <taxon>Bdelloidea</taxon>
        <taxon>Philodinida</taxon>
        <taxon>Philodinidae</taxon>
        <taxon>Rotaria</taxon>
    </lineage>
</organism>
<dbReference type="Proteomes" id="UP000663854">
    <property type="component" value="Unassembled WGS sequence"/>
</dbReference>
<evidence type="ECO:0000313" key="2">
    <source>
        <dbReference type="EMBL" id="CAF1413628.1"/>
    </source>
</evidence>
<reference evidence="1" key="1">
    <citation type="submission" date="2021-02" db="EMBL/GenBank/DDBJ databases">
        <authorList>
            <person name="Nowell W R."/>
        </authorList>
    </citation>
    <scope>NUCLEOTIDE SEQUENCE</scope>
</reference>
<dbReference type="EMBL" id="CAJNOT010004055">
    <property type="protein sequence ID" value="CAF1413628.1"/>
    <property type="molecule type" value="Genomic_DNA"/>
</dbReference>
<dbReference type="EMBL" id="CAJNOH010004470">
    <property type="protein sequence ID" value="CAF1370702.1"/>
    <property type="molecule type" value="Genomic_DNA"/>
</dbReference>
<evidence type="ECO:0000313" key="1">
    <source>
        <dbReference type="EMBL" id="CAF1370702.1"/>
    </source>
</evidence>
<sequence>MANKILILFLENISKELHDLAKQLRKAREDDDFIETDLCIWTDILEKPKHDAYKVLSSMTVSEDPTKVLVAKIFISSNVS</sequence>
<protein>
    <submittedName>
        <fullName evidence="1">Uncharacterized protein</fullName>
    </submittedName>
</protein>
<proteinExistence type="predicted"/>
<gene>
    <name evidence="4" type="ORF">JBS370_LOCUS34628</name>
    <name evidence="3" type="ORF">JXQ802_LOCUS49442</name>
    <name evidence="1" type="ORF">PYM288_LOCUS33342</name>
    <name evidence="2" type="ORF">ZHD862_LOCUS33638</name>
</gene>
<dbReference type="EMBL" id="CAJOBD010011162">
    <property type="protein sequence ID" value="CAF4163432.1"/>
    <property type="molecule type" value="Genomic_DNA"/>
</dbReference>
<evidence type="ECO:0000313" key="4">
    <source>
        <dbReference type="EMBL" id="CAF4163432.1"/>
    </source>
</evidence>
<keyword evidence="6" id="KW-1185">Reference proteome</keyword>
<evidence type="ECO:0000313" key="3">
    <source>
        <dbReference type="EMBL" id="CAF1611503.1"/>
    </source>
</evidence>
<accession>A0A815IT76</accession>